<dbReference type="Gene3D" id="3.30.200.20">
    <property type="entry name" value="Phosphorylase Kinase, domain 1"/>
    <property type="match status" value="1"/>
</dbReference>
<organism evidence="4 5">
    <name type="scientific">Acrodontium crateriforme</name>
    <dbReference type="NCBI Taxonomy" id="150365"/>
    <lineage>
        <taxon>Eukaryota</taxon>
        <taxon>Fungi</taxon>
        <taxon>Dikarya</taxon>
        <taxon>Ascomycota</taxon>
        <taxon>Pezizomycotina</taxon>
        <taxon>Dothideomycetes</taxon>
        <taxon>Dothideomycetidae</taxon>
        <taxon>Mycosphaerellales</taxon>
        <taxon>Teratosphaeriaceae</taxon>
        <taxon>Acrodontium</taxon>
    </lineage>
</organism>
<evidence type="ECO:0000313" key="4">
    <source>
        <dbReference type="EMBL" id="WPH03502.1"/>
    </source>
</evidence>
<feature type="region of interest" description="Disordered" evidence="2">
    <location>
        <begin position="625"/>
        <end position="697"/>
    </location>
</feature>
<feature type="compositionally biased region" description="Basic residues" evidence="2">
    <location>
        <begin position="210"/>
        <end position="232"/>
    </location>
</feature>
<dbReference type="GO" id="GO:0004305">
    <property type="term" value="F:ethanolamine kinase activity"/>
    <property type="evidence" value="ECO:0007669"/>
    <property type="project" value="TreeGrafter"/>
</dbReference>
<keyword evidence="4" id="KW-0808">Transferase</keyword>
<dbReference type="CDD" id="cd05157">
    <property type="entry name" value="ETNK_euk"/>
    <property type="match status" value="1"/>
</dbReference>
<dbReference type="PANTHER" id="PTHR22603">
    <property type="entry name" value="CHOLINE/ETHANOALAMINE KINASE"/>
    <property type="match status" value="1"/>
</dbReference>
<dbReference type="PANTHER" id="PTHR22603:SF93">
    <property type="entry name" value="RE24176P"/>
    <property type="match status" value="1"/>
</dbReference>
<sequence>MPSSRSSASRPPSILKQESQENTSPTSYFATSYAVSPRATPKSVSISNQTEVISPLMLGKEKNVDELNLDSGRSSRPSQFKAPGARRLSGRLSVSGPSPVLTGVDKKRPTGDDDDATEYQDNNANDGGQYDSLVDRIALWIESEKAKRAKRKASKDQPSSKNEIRKELQDLTNDTDASNKRRASDASEGPDLDGLENIIKNSLVLDRPLNRKHSTRSLHHRLSLKKLQRKHSTVSSDTDHPDNEMAVPSSDAILDNSNTLAYTGGHSESEDADESDLKRSASSRDLDAWAKFKFEILRLVHTLRLKGWRKVPLDMSNTITVQRLSGALTNAVYVVSPPSKLPPREKSEGENATPVPRRPPPKLLLRIYGPQVDHLIDREAELAILRRLGRKKIGPRMLGTFANGRFEEYFHAKPLTPEELRNPDTSRQIAKRMRELHEGVDLLEKERDDGAFVWRNWDKWVFRVQQVVSWLDSQVVDLPAGFKPVGKDAWKRRGHICGVPWKQFRETVENYRAWLDAQYGGTEHVREQLVFAHNDTQYGNILRMMPTGESPLLLPANTHKQLVVIDFEYSSANVRGLEFANHFTEWCYNYHDARKPYACNTACYPTLEEQDRFIRAYIRHRPQFNISTPKLEAQTAPPPPTDNRPRPTTNISDFMLDARKPQSSTSTPTLPSTPSTPAPPTTQTPAPLADPVQQAREDAEVKRLMHETRLWRLANTTQWVAWGIVQAKVHGMPDFAHSASATKMETGLQEDLGERAEIYRELAGDQNPDEAVLDTDEDEQEEEFDYLGYAQHRAMFFWGDAVQLGLVKLEDLPDAVKEKIKMVPH</sequence>
<dbReference type="Gene3D" id="3.90.1200.10">
    <property type="match status" value="1"/>
</dbReference>
<feature type="region of interest" description="Disordered" evidence="2">
    <location>
        <begin position="210"/>
        <end position="277"/>
    </location>
</feature>
<name>A0AAQ3M9K8_9PEZI</name>
<dbReference type="EMBL" id="CP138589">
    <property type="protein sequence ID" value="WPH03502.1"/>
    <property type="molecule type" value="Genomic_DNA"/>
</dbReference>
<feature type="region of interest" description="Disordered" evidence="2">
    <location>
        <begin position="67"/>
        <end position="130"/>
    </location>
</feature>
<dbReference type="Pfam" id="PF01633">
    <property type="entry name" value="Choline_kinase"/>
    <property type="match status" value="1"/>
</dbReference>
<reference evidence="4 5" key="1">
    <citation type="submission" date="2023-11" db="EMBL/GenBank/DDBJ databases">
        <title>An acidophilic fungus is an integral part of prey digestion in a carnivorous sundew plant.</title>
        <authorList>
            <person name="Tsai I.J."/>
        </authorList>
    </citation>
    <scope>NUCLEOTIDE SEQUENCE [LARGE SCALE GENOMIC DNA]</scope>
    <source>
        <strain evidence="4">169a</strain>
    </source>
</reference>
<dbReference type="GO" id="GO:0004103">
    <property type="term" value="F:choline kinase activity"/>
    <property type="evidence" value="ECO:0007669"/>
    <property type="project" value="TreeGrafter"/>
</dbReference>
<dbReference type="InterPro" id="IPR007521">
    <property type="entry name" value="Choline_kin_N"/>
</dbReference>
<feature type="region of interest" description="Disordered" evidence="2">
    <location>
        <begin position="1"/>
        <end position="26"/>
    </location>
</feature>
<dbReference type="GO" id="GO:0006646">
    <property type="term" value="P:phosphatidylethanolamine biosynthetic process"/>
    <property type="evidence" value="ECO:0007669"/>
    <property type="project" value="TreeGrafter"/>
</dbReference>
<feature type="domain" description="Choline kinase N-terminal" evidence="3">
    <location>
        <begin position="242"/>
        <end position="317"/>
    </location>
</feature>
<dbReference type="Proteomes" id="UP001303373">
    <property type="component" value="Chromosome 10"/>
</dbReference>
<feature type="compositionally biased region" description="Low complexity" evidence="2">
    <location>
        <begin position="1"/>
        <end position="13"/>
    </location>
</feature>
<protein>
    <submittedName>
        <fullName evidence="4">Choline kinase</fullName>
    </submittedName>
</protein>
<feature type="compositionally biased region" description="Polar residues" evidence="2">
    <location>
        <begin position="16"/>
        <end position="26"/>
    </location>
</feature>
<feature type="compositionally biased region" description="Low complexity" evidence="2">
    <location>
        <begin position="661"/>
        <end position="673"/>
    </location>
</feature>
<keyword evidence="4" id="KW-0418">Kinase</keyword>
<evidence type="ECO:0000256" key="2">
    <source>
        <dbReference type="SAM" id="MobiDB-lite"/>
    </source>
</evidence>
<proteinExistence type="inferred from homology"/>
<dbReference type="GO" id="GO:0005737">
    <property type="term" value="C:cytoplasm"/>
    <property type="evidence" value="ECO:0007669"/>
    <property type="project" value="TreeGrafter"/>
</dbReference>
<evidence type="ECO:0000313" key="5">
    <source>
        <dbReference type="Proteomes" id="UP001303373"/>
    </source>
</evidence>
<accession>A0AAQ3M9K8</accession>
<feature type="region of interest" description="Disordered" evidence="2">
    <location>
        <begin position="338"/>
        <end position="358"/>
    </location>
</feature>
<gene>
    <name evidence="4" type="ORF">R9X50_00638200</name>
</gene>
<keyword evidence="5" id="KW-1185">Reference proteome</keyword>
<evidence type="ECO:0000259" key="3">
    <source>
        <dbReference type="Pfam" id="PF04428"/>
    </source>
</evidence>
<dbReference type="AlphaFoldDB" id="A0AAQ3M9K8"/>
<feature type="region of interest" description="Disordered" evidence="2">
    <location>
        <begin position="146"/>
        <end position="194"/>
    </location>
</feature>
<dbReference type="Pfam" id="PF04428">
    <property type="entry name" value="Choline_kin_N"/>
    <property type="match status" value="1"/>
</dbReference>
<evidence type="ECO:0000256" key="1">
    <source>
        <dbReference type="ARBA" id="ARBA00038211"/>
    </source>
</evidence>
<comment type="similarity">
    <text evidence="1">Belongs to the choline/ethanolamine kinase family.</text>
</comment>
<dbReference type="SUPFAM" id="SSF56112">
    <property type="entry name" value="Protein kinase-like (PK-like)"/>
    <property type="match status" value="1"/>
</dbReference>
<dbReference type="InterPro" id="IPR011009">
    <property type="entry name" value="Kinase-like_dom_sf"/>
</dbReference>